<gene>
    <name evidence="3" type="ORF">SAMN00790413_00063</name>
</gene>
<accession>A0A1W1V585</accession>
<feature type="compositionally biased region" description="Basic and acidic residues" evidence="1">
    <location>
        <begin position="110"/>
        <end position="119"/>
    </location>
</feature>
<sequence length="133" mass="15232">MTRPALNVPGWWRSLMTPDPEPGFSRRKLTRMLVRLLAFMVVAMLASGLLHLLGLGPYLNTWWGTMLFVLALYVPLFRFMTVDTFTPSRMGSPVARGQQTQSQQAQSQARAERRRERNRYAGVRKSPPRGGRR</sequence>
<evidence type="ECO:0000313" key="4">
    <source>
        <dbReference type="Proteomes" id="UP000192582"/>
    </source>
</evidence>
<feature type="region of interest" description="Disordered" evidence="1">
    <location>
        <begin position="90"/>
        <end position="133"/>
    </location>
</feature>
<keyword evidence="4" id="KW-1185">Reference proteome</keyword>
<protein>
    <submittedName>
        <fullName evidence="3">Uncharacterized protein</fullName>
    </submittedName>
</protein>
<proteinExistence type="predicted"/>
<feature type="transmembrane region" description="Helical" evidence="2">
    <location>
        <begin position="33"/>
        <end position="55"/>
    </location>
</feature>
<keyword evidence="2" id="KW-0472">Membrane</keyword>
<dbReference type="RefSeq" id="WP_245808305.1">
    <property type="nucleotide sequence ID" value="NZ_FWWU01000009.1"/>
</dbReference>
<feature type="transmembrane region" description="Helical" evidence="2">
    <location>
        <begin position="61"/>
        <end position="80"/>
    </location>
</feature>
<dbReference type="STRING" id="695939.SAMN00790413_00063"/>
<feature type="compositionally biased region" description="Low complexity" evidence="1">
    <location>
        <begin position="95"/>
        <end position="109"/>
    </location>
</feature>
<dbReference type="AlphaFoldDB" id="A0A1W1V585"/>
<keyword evidence="2" id="KW-0812">Transmembrane</keyword>
<name>A0A1W1V585_9DEIO</name>
<keyword evidence="2" id="KW-1133">Transmembrane helix</keyword>
<evidence type="ECO:0000256" key="2">
    <source>
        <dbReference type="SAM" id="Phobius"/>
    </source>
</evidence>
<organism evidence="3 4">
    <name type="scientific">Deinococcus hopiensis KR-140</name>
    <dbReference type="NCBI Taxonomy" id="695939"/>
    <lineage>
        <taxon>Bacteria</taxon>
        <taxon>Thermotogati</taxon>
        <taxon>Deinococcota</taxon>
        <taxon>Deinococci</taxon>
        <taxon>Deinococcales</taxon>
        <taxon>Deinococcaceae</taxon>
        <taxon>Deinococcus</taxon>
    </lineage>
</organism>
<evidence type="ECO:0000256" key="1">
    <source>
        <dbReference type="SAM" id="MobiDB-lite"/>
    </source>
</evidence>
<evidence type="ECO:0000313" key="3">
    <source>
        <dbReference type="EMBL" id="SMB88476.1"/>
    </source>
</evidence>
<dbReference type="EMBL" id="FWWU01000009">
    <property type="protein sequence ID" value="SMB88476.1"/>
    <property type="molecule type" value="Genomic_DNA"/>
</dbReference>
<dbReference type="Proteomes" id="UP000192582">
    <property type="component" value="Unassembled WGS sequence"/>
</dbReference>
<reference evidence="3 4" key="1">
    <citation type="submission" date="2017-04" db="EMBL/GenBank/DDBJ databases">
        <authorList>
            <person name="Afonso C.L."/>
            <person name="Miller P.J."/>
            <person name="Scott M.A."/>
            <person name="Spackman E."/>
            <person name="Goraichik I."/>
            <person name="Dimitrov K.M."/>
            <person name="Suarez D.L."/>
            <person name="Swayne D.E."/>
        </authorList>
    </citation>
    <scope>NUCLEOTIDE SEQUENCE [LARGE SCALE GENOMIC DNA]</scope>
    <source>
        <strain evidence="3 4">KR-140</strain>
    </source>
</reference>